<dbReference type="PANTHER" id="PTHR11690">
    <property type="entry name" value="AMILORIDE-SENSITIVE SODIUM CHANNEL-RELATED"/>
    <property type="match status" value="1"/>
</dbReference>
<evidence type="ECO:0000256" key="7">
    <source>
        <dbReference type="ARBA" id="ARBA00023065"/>
    </source>
</evidence>
<keyword evidence="2 11" id="KW-0813">Transport</keyword>
<reference evidence="14 15" key="1">
    <citation type="journal article" date="2021" name="Elife">
        <title>Chloroplast acquisition without the gene transfer in kleptoplastic sea slugs, Plakobranchus ocellatus.</title>
        <authorList>
            <person name="Maeda T."/>
            <person name="Takahashi S."/>
            <person name="Yoshida T."/>
            <person name="Shimamura S."/>
            <person name="Takaki Y."/>
            <person name="Nagai Y."/>
            <person name="Toyoda A."/>
            <person name="Suzuki Y."/>
            <person name="Arimoto A."/>
            <person name="Ishii H."/>
            <person name="Satoh N."/>
            <person name="Nishiyama T."/>
            <person name="Hasebe M."/>
            <person name="Maruyama T."/>
            <person name="Minagawa J."/>
            <person name="Obokata J."/>
            <person name="Shigenobu S."/>
        </authorList>
    </citation>
    <scope>NUCLEOTIDE SEQUENCE [LARGE SCALE GENOMIC DNA]</scope>
</reference>
<evidence type="ECO:0000256" key="1">
    <source>
        <dbReference type="ARBA" id="ARBA00004141"/>
    </source>
</evidence>
<comment type="similarity">
    <text evidence="11">Belongs to the amiloride-sensitive sodium channel (TC 1.A.6) family.</text>
</comment>
<evidence type="ECO:0000256" key="13">
    <source>
        <dbReference type="SAM" id="Phobius"/>
    </source>
</evidence>
<dbReference type="InterPro" id="IPR001873">
    <property type="entry name" value="ENaC"/>
</dbReference>
<keyword evidence="8 13" id="KW-0472">Membrane</keyword>
<evidence type="ECO:0000256" key="2">
    <source>
        <dbReference type="ARBA" id="ARBA00022448"/>
    </source>
</evidence>
<evidence type="ECO:0000256" key="6">
    <source>
        <dbReference type="ARBA" id="ARBA00023053"/>
    </source>
</evidence>
<name>A0AAV4C9C1_9GAST</name>
<feature type="region of interest" description="Disordered" evidence="12">
    <location>
        <begin position="278"/>
        <end position="321"/>
    </location>
</feature>
<evidence type="ECO:0000256" key="8">
    <source>
        <dbReference type="ARBA" id="ARBA00023136"/>
    </source>
</evidence>
<keyword evidence="5 13" id="KW-1133">Transmembrane helix</keyword>
<comment type="subcellular location">
    <subcellularLocation>
        <location evidence="1">Membrane</location>
        <topology evidence="1">Multi-pass membrane protein</topology>
    </subcellularLocation>
</comment>
<protein>
    <submittedName>
        <fullName evidence="14">Acid-sensing ion channel 4</fullName>
    </submittedName>
</protein>
<dbReference type="PANTHER" id="PTHR11690:SF300">
    <property type="entry name" value="PICKPOCKET PROTEIN 19"/>
    <property type="match status" value="1"/>
</dbReference>
<keyword evidence="10 11" id="KW-0407">Ion channel</keyword>
<evidence type="ECO:0000313" key="15">
    <source>
        <dbReference type="Proteomes" id="UP000735302"/>
    </source>
</evidence>
<sequence length="321" mass="35362">MLEQLSPDIDGLFKFCMWNGAVVPCKNLLKPKMTLSGTCFQLNANTSETLLASRAGSNGGFFAALKTSLDGHTVSADNSYGFKILLHHMYDTPDIYSQGILVSPSFSYHVSFQANLPMIFSFSDCTLYEHLDCYEPNFNRIYDEATKTDLLGCSIPCTIRTYRPVISQAAFPSPGLNLMTSMMGGNKTMSREDSLGLSLFYEDLILREQLHQPVYNSLSMMGLLGGNMGLLLGASILTLAELLEFVLLLIWRVMNKRKETDVMTEKVLYIASPQQGDLRLSGPPSGQGAGGGARTRDRRVPADLRADSLATVPPTPPRRHK</sequence>
<evidence type="ECO:0000256" key="12">
    <source>
        <dbReference type="SAM" id="MobiDB-lite"/>
    </source>
</evidence>
<feature type="compositionally biased region" description="Basic and acidic residues" evidence="12">
    <location>
        <begin position="294"/>
        <end position="306"/>
    </location>
</feature>
<dbReference type="AlphaFoldDB" id="A0AAV4C9C1"/>
<dbReference type="Pfam" id="PF00858">
    <property type="entry name" value="ASC"/>
    <property type="match status" value="2"/>
</dbReference>
<proteinExistence type="inferred from homology"/>
<keyword evidence="9 11" id="KW-0739">Sodium transport</keyword>
<dbReference type="GO" id="GO:0015280">
    <property type="term" value="F:ligand-gated sodium channel activity"/>
    <property type="evidence" value="ECO:0007669"/>
    <property type="project" value="TreeGrafter"/>
</dbReference>
<gene>
    <name evidence="14" type="ORF">PoB_005478500</name>
</gene>
<evidence type="ECO:0000256" key="11">
    <source>
        <dbReference type="RuleBase" id="RU000679"/>
    </source>
</evidence>
<feature type="transmembrane region" description="Helical" evidence="13">
    <location>
        <begin position="228"/>
        <end position="251"/>
    </location>
</feature>
<keyword evidence="4 11" id="KW-0812">Transmembrane</keyword>
<dbReference type="GO" id="GO:0005886">
    <property type="term" value="C:plasma membrane"/>
    <property type="evidence" value="ECO:0007669"/>
    <property type="project" value="TreeGrafter"/>
</dbReference>
<keyword evidence="15" id="KW-1185">Reference proteome</keyword>
<evidence type="ECO:0000256" key="4">
    <source>
        <dbReference type="ARBA" id="ARBA00022692"/>
    </source>
</evidence>
<keyword evidence="3 11" id="KW-0894">Sodium channel</keyword>
<evidence type="ECO:0000256" key="3">
    <source>
        <dbReference type="ARBA" id="ARBA00022461"/>
    </source>
</evidence>
<organism evidence="14 15">
    <name type="scientific">Plakobranchus ocellatus</name>
    <dbReference type="NCBI Taxonomy" id="259542"/>
    <lineage>
        <taxon>Eukaryota</taxon>
        <taxon>Metazoa</taxon>
        <taxon>Spiralia</taxon>
        <taxon>Lophotrochozoa</taxon>
        <taxon>Mollusca</taxon>
        <taxon>Gastropoda</taxon>
        <taxon>Heterobranchia</taxon>
        <taxon>Euthyneura</taxon>
        <taxon>Panpulmonata</taxon>
        <taxon>Sacoglossa</taxon>
        <taxon>Placobranchoidea</taxon>
        <taxon>Plakobranchidae</taxon>
        <taxon>Plakobranchus</taxon>
    </lineage>
</organism>
<comment type="caution">
    <text evidence="14">The sequence shown here is derived from an EMBL/GenBank/DDBJ whole genome shotgun (WGS) entry which is preliminary data.</text>
</comment>
<dbReference type="Gene3D" id="2.60.470.10">
    <property type="entry name" value="Acid-sensing ion channels like domains"/>
    <property type="match status" value="1"/>
</dbReference>
<evidence type="ECO:0000256" key="9">
    <source>
        <dbReference type="ARBA" id="ARBA00023201"/>
    </source>
</evidence>
<keyword evidence="7 11" id="KW-0406">Ion transport</keyword>
<dbReference type="Proteomes" id="UP000735302">
    <property type="component" value="Unassembled WGS sequence"/>
</dbReference>
<accession>A0AAV4C9C1</accession>
<evidence type="ECO:0000256" key="10">
    <source>
        <dbReference type="ARBA" id="ARBA00023303"/>
    </source>
</evidence>
<evidence type="ECO:0000256" key="5">
    <source>
        <dbReference type="ARBA" id="ARBA00022989"/>
    </source>
</evidence>
<evidence type="ECO:0000313" key="14">
    <source>
        <dbReference type="EMBL" id="GFO28280.1"/>
    </source>
</evidence>
<keyword evidence="6" id="KW-0915">Sodium</keyword>
<dbReference type="EMBL" id="BLXT01006012">
    <property type="protein sequence ID" value="GFO28280.1"/>
    <property type="molecule type" value="Genomic_DNA"/>
</dbReference>